<feature type="transmembrane region" description="Helical" evidence="7">
    <location>
        <begin position="299"/>
        <end position="317"/>
    </location>
</feature>
<keyword evidence="3" id="KW-1003">Cell membrane</keyword>
<gene>
    <name evidence="9" type="ORF">GCM10010411_39240</name>
</gene>
<keyword evidence="5 7" id="KW-1133">Transmembrane helix</keyword>
<dbReference type="PANTHER" id="PTHR23513">
    <property type="entry name" value="INTEGRAL MEMBRANE EFFLUX PROTEIN-RELATED"/>
    <property type="match status" value="1"/>
</dbReference>
<organism evidence="9 10">
    <name type="scientific">Actinomadura fulvescens</name>
    <dbReference type="NCBI Taxonomy" id="46160"/>
    <lineage>
        <taxon>Bacteria</taxon>
        <taxon>Bacillati</taxon>
        <taxon>Actinomycetota</taxon>
        <taxon>Actinomycetes</taxon>
        <taxon>Streptosporangiales</taxon>
        <taxon>Thermomonosporaceae</taxon>
        <taxon>Actinomadura</taxon>
    </lineage>
</organism>
<feature type="transmembrane region" description="Helical" evidence="7">
    <location>
        <begin position="235"/>
        <end position="257"/>
    </location>
</feature>
<comment type="caution">
    <text evidence="9">The sequence shown here is derived from an EMBL/GenBank/DDBJ whole genome shotgun (WGS) entry which is preliminary data.</text>
</comment>
<protein>
    <recommendedName>
        <fullName evidence="8">Major facilitator superfamily (MFS) profile domain-containing protein</fullName>
    </recommendedName>
</protein>
<dbReference type="InterPro" id="IPR010290">
    <property type="entry name" value="TM_effector"/>
</dbReference>
<evidence type="ECO:0000256" key="4">
    <source>
        <dbReference type="ARBA" id="ARBA00022692"/>
    </source>
</evidence>
<evidence type="ECO:0000256" key="2">
    <source>
        <dbReference type="ARBA" id="ARBA00022448"/>
    </source>
</evidence>
<evidence type="ECO:0000259" key="8">
    <source>
        <dbReference type="PROSITE" id="PS50850"/>
    </source>
</evidence>
<feature type="transmembrane region" description="Helical" evidence="7">
    <location>
        <begin position="269"/>
        <end position="292"/>
    </location>
</feature>
<evidence type="ECO:0000256" key="5">
    <source>
        <dbReference type="ARBA" id="ARBA00022989"/>
    </source>
</evidence>
<accession>A0ABP6C494</accession>
<feature type="transmembrane region" description="Helical" evidence="7">
    <location>
        <begin position="364"/>
        <end position="381"/>
    </location>
</feature>
<comment type="subcellular location">
    <subcellularLocation>
        <location evidence="1">Cell membrane</location>
        <topology evidence="1">Multi-pass membrane protein</topology>
    </subcellularLocation>
</comment>
<evidence type="ECO:0000256" key="7">
    <source>
        <dbReference type="SAM" id="Phobius"/>
    </source>
</evidence>
<dbReference type="EMBL" id="BAAATD010000005">
    <property type="protein sequence ID" value="GAA2601640.1"/>
    <property type="molecule type" value="Genomic_DNA"/>
</dbReference>
<dbReference type="InterPro" id="IPR020846">
    <property type="entry name" value="MFS_dom"/>
</dbReference>
<keyword evidence="6 7" id="KW-0472">Membrane</keyword>
<evidence type="ECO:0000313" key="9">
    <source>
        <dbReference type="EMBL" id="GAA2601640.1"/>
    </source>
</evidence>
<feature type="transmembrane region" description="Helical" evidence="7">
    <location>
        <begin position="27"/>
        <end position="52"/>
    </location>
</feature>
<keyword evidence="4 7" id="KW-0812">Transmembrane</keyword>
<feature type="transmembrane region" description="Helical" evidence="7">
    <location>
        <begin position="323"/>
        <end position="343"/>
    </location>
</feature>
<evidence type="ECO:0000256" key="6">
    <source>
        <dbReference type="ARBA" id="ARBA00023136"/>
    </source>
</evidence>
<dbReference type="InterPro" id="IPR036259">
    <property type="entry name" value="MFS_trans_sf"/>
</dbReference>
<dbReference type="CDD" id="cd06173">
    <property type="entry name" value="MFS_MefA_like"/>
    <property type="match status" value="1"/>
</dbReference>
<dbReference type="RefSeq" id="WP_344542796.1">
    <property type="nucleotide sequence ID" value="NZ_BAAATD010000005.1"/>
</dbReference>
<feature type="transmembrane region" description="Helical" evidence="7">
    <location>
        <begin position="387"/>
        <end position="408"/>
    </location>
</feature>
<dbReference type="PANTHER" id="PTHR23513:SF6">
    <property type="entry name" value="MAJOR FACILITATOR SUPERFAMILY ASSOCIATED DOMAIN-CONTAINING PROTEIN"/>
    <property type="match status" value="1"/>
</dbReference>
<keyword evidence="10" id="KW-1185">Reference proteome</keyword>
<dbReference type="PROSITE" id="PS50850">
    <property type="entry name" value="MFS"/>
    <property type="match status" value="1"/>
</dbReference>
<proteinExistence type="predicted"/>
<feature type="transmembrane region" description="Helical" evidence="7">
    <location>
        <begin position="58"/>
        <end position="77"/>
    </location>
</feature>
<evidence type="ECO:0000256" key="3">
    <source>
        <dbReference type="ARBA" id="ARBA00022475"/>
    </source>
</evidence>
<sequence>MSTGELASGKTPDEVEDRATRRDFRHLWSASLISTLGDGALLAALPLAAAALTSDPRLVAGVAFAGRLPWLVLALFGGVIIDRLDRRRLMMWTQAAQMSLVTLIAVVATLEWSEIWMLYIFAFCIGFGDILFTGASQALVPTIVRPADLEAANGRLVAAESVSREFLGPPIGAALFAFAMPTPFWVDSVTFLASVILIARIRPIPPPVEPPVRRAVFAEIGEGLRFLARAKLPRALTLISAAGNFCEAMALSLLVLFAKEILDVGDFGFGLLLAAMAAGGVLGGLVSGRIVARFGARDVAIAVQVISPAAWLAIGFFGRNAFVVVGLFTVFSIALAMWNVVSMSVRQRLIPNELLGRVTSASRMLAYGATPLGALAGGFVAESYGLVAPWIIGGVLSLVVAVVALPVLRRWDS</sequence>
<dbReference type="Gene3D" id="1.20.1250.20">
    <property type="entry name" value="MFS general substrate transporter like domains"/>
    <property type="match status" value="1"/>
</dbReference>
<evidence type="ECO:0000256" key="1">
    <source>
        <dbReference type="ARBA" id="ARBA00004651"/>
    </source>
</evidence>
<dbReference type="SUPFAM" id="SSF103473">
    <property type="entry name" value="MFS general substrate transporter"/>
    <property type="match status" value="1"/>
</dbReference>
<evidence type="ECO:0000313" key="10">
    <source>
        <dbReference type="Proteomes" id="UP001501509"/>
    </source>
</evidence>
<reference evidence="10" key="1">
    <citation type="journal article" date="2019" name="Int. J. Syst. Evol. Microbiol.">
        <title>The Global Catalogue of Microorganisms (GCM) 10K type strain sequencing project: providing services to taxonomists for standard genome sequencing and annotation.</title>
        <authorList>
            <consortium name="The Broad Institute Genomics Platform"/>
            <consortium name="The Broad Institute Genome Sequencing Center for Infectious Disease"/>
            <person name="Wu L."/>
            <person name="Ma J."/>
        </authorList>
    </citation>
    <scope>NUCLEOTIDE SEQUENCE [LARGE SCALE GENOMIC DNA]</scope>
    <source>
        <strain evidence="10">JCM 6833</strain>
    </source>
</reference>
<dbReference type="Pfam" id="PF05977">
    <property type="entry name" value="MFS_3"/>
    <property type="match status" value="1"/>
</dbReference>
<keyword evidence="2" id="KW-0813">Transport</keyword>
<feature type="domain" description="Major facilitator superfamily (MFS) profile" evidence="8">
    <location>
        <begin position="23"/>
        <end position="412"/>
    </location>
</feature>
<name>A0ABP6C494_9ACTN</name>
<dbReference type="Proteomes" id="UP001501509">
    <property type="component" value="Unassembled WGS sequence"/>
</dbReference>